<feature type="region of interest" description="Disordered" evidence="1">
    <location>
        <begin position="1"/>
        <end position="37"/>
    </location>
</feature>
<gene>
    <name evidence="2" type="ORF">POM88_033192</name>
</gene>
<evidence type="ECO:0000313" key="3">
    <source>
        <dbReference type="Proteomes" id="UP001237642"/>
    </source>
</evidence>
<proteinExistence type="predicted"/>
<feature type="compositionally biased region" description="Polar residues" evidence="1">
    <location>
        <begin position="84"/>
        <end position="98"/>
    </location>
</feature>
<name>A0AAD8MLL5_9APIA</name>
<reference evidence="2" key="1">
    <citation type="submission" date="2023-02" db="EMBL/GenBank/DDBJ databases">
        <title>Genome of toxic invasive species Heracleum sosnowskyi carries increased number of genes despite the absence of recent whole-genome duplications.</title>
        <authorList>
            <person name="Schelkunov M."/>
            <person name="Shtratnikova V."/>
            <person name="Makarenko M."/>
            <person name="Klepikova A."/>
            <person name="Omelchenko D."/>
            <person name="Novikova G."/>
            <person name="Obukhova E."/>
            <person name="Bogdanov V."/>
            <person name="Penin A."/>
            <person name="Logacheva M."/>
        </authorList>
    </citation>
    <scope>NUCLEOTIDE SEQUENCE</scope>
    <source>
        <strain evidence="2">Hsosn_3</strain>
        <tissue evidence="2">Leaf</tissue>
    </source>
</reference>
<reference evidence="2" key="2">
    <citation type="submission" date="2023-05" db="EMBL/GenBank/DDBJ databases">
        <authorList>
            <person name="Schelkunov M.I."/>
        </authorList>
    </citation>
    <scope>NUCLEOTIDE SEQUENCE</scope>
    <source>
        <strain evidence="2">Hsosn_3</strain>
        <tissue evidence="2">Leaf</tissue>
    </source>
</reference>
<comment type="caution">
    <text evidence="2">The sequence shown here is derived from an EMBL/GenBank/DDBJ whole genome shotgun (WGS) entry which is preliminary data.</text>
</comment>
<feature type="region of interest" description="Disordered" evidence="1">
    <location>
        <begin position="64"/>
        <end position="98"/>
    </location>
</feature>
<dbReference type="AlphaFoldDB" id="A0AAD8MLL5"/>
<dbReference type="EMBL" id="JAUIZM010000007">
    <property type="protein sequence ID" value="KAK1376999.1"/>
    <property type="molecule type" value="Genomic_DNA"/>
</dbReference>
<keyword evidence="3" id="KW-1185">Reference proteome</keyword>
<dbReference type="PANTHER" id="PTHR46567">
    <property type="entry name" value="MEDIATOR OF RNA POLYMERASE II TRANSCRIPTION SUBUNIT 12"/>
    <property type="match status" value="1"/>
</dbReference>
<dbReference type="Proteomes" id="UP001237642">
    <property type="component" value="Unassembled WGS sequence"/>
</dbReference>
<feature type="compositionally biased region" description="Polar residues" evidence="1">
    <location>
        <begin position="1"/>
        <end position="17"/>
    </location>
</feature>
<organism evidence="2 3">
    <name type="scientific">Heracleum sosnowskyi</name>
    <dbReference type="NCBI Taxonomy" id="360622"/>
    <lineage>
        <taxon>Eukaryota</taxon>
        <taxon>Viridiplantae</taxon>
        <taxon>Streptophyta</taxon>
        <taxon>Embryophyta</taxon>
        <taxon>Tracheophyta</taxon>
        <taxon>Spermatophyta</taxon>
        <taxon>Magnoliopsida</taxon>
        <taxon>eudicotyledons</taxon>
        <taxon>Gunneridae</taxon>
        <taxon>Pentapetalae</taxon>
        <taxon>asterids</taxon>
        <taxon>campanulids</taxon>
        <taxon>Apiales</taxon>
        <taxon>Apiaceae</taxon>
        <taxon>Apioideae</taxon>
        <taxon>apioid superclade</taxon>
        <taxon>Tordylieae</taxon>
        <taxon>Tordyliinae</taxon>
        <taxon>Heracleum</taxon>
    </lineage>
</organism>
<accession>A0AAD8MLL5</accession>
<dbReference type="PANTHER" id="PTHR46567:SF1">
    <property type="entry name" value="MEDIATOR OF RNA POLYMERASE II TRANSCRIPTION SUBUNIT 12"/>
    <property type="match status" value="1"/>
</dbReference>
<evidence type="ECO:0000256" key="1">
    <source>
        <dbReference type="SAM" id="MobiDB-lite"/>
    </source>
</evidence>
<protein>
    <submittedName>
        <fullName evidence="2">Uncharacterized protein</fullName>
    </submittedName>
</protein>
<sequence>MQRYHGTSSTSAVNNNAIGGRSAKDSSRSEASPVTSNFPLNTRFFACEIITSFINLMRYHATSSTSAVNNNAIGGRSAKDSSRSEASPVTSNFPLNSRQQIQVTPYKLRCEKESLNSR</sequence>
<evidence type="ECO:0000313" key="2">
    <source>
        <dbReference type="EMBL" id="KAK1376999.1"/>
    </source>
</evidence>